<feature type="region of interest" description="Disordered" evidence="1">
    <location>
        <begin position="133"/>
        <end position="164"/>
    </location>
</feature>
<dbReference type="Proteomes" id="UP000243579">
    <property type="component" value="Unassembled WGS sequence"/>
</dbReference>
<comment type="caution">
    <text evidence="2">The sequence shown here is derived from an EMBL/GenBank/DDBJ whole genome shotgun (WGS) entry which is preliminary data.</text>
</comment>
<reference evidence="2 3" key="1">
    <citation type="journal article" date="2014" name="Genome Biol. Evol.">
        <title>The secreted proteins of Achlya hypogyna and Thraustotheca clavata identify the ancestral oomycete secretome and reveal gene acquisitions by horizontal gene transfer.</title>
        <authorList>
            <person name="Misner I."/>
            <person name="Blouin N."/>
            <person name="Leonard G."/>
            <person name="Richards T.A."/>
            <person name="Lane C.E."/>
        </authorList>
    </citation>
    <scope>NUCLEOTIDE SEQUENCE [LARGE SCALE GENOMIC DNA]</scope>
    <source>
        <strain evidence="2 3">ATCC 48635</strain>
    </source>
</reference>
<feature type="region of interest" description="Disordered" evidence="1">
    <location>
        <begin position="1"/>
        <end position="24"/>
    </location>
</feature>
<protein>
    <submittedName>
        <fullName evidence="2">Uncharacterized protein</fullName>
    </submittedName>
</protein>
<gene>
    <name evidence="2" type="ORF">ACHHYP_02547</name>
</gene>
<keyword evidence="3" id="KW-1185">Reference proteome</keyword>
<dbReference type="AlphaFoldDB" id="A0A1V9Z671"/>
<sequence length="435" mass="47844">MHRHLSDARSHPPVAPPPPPPPTLWVPTDFADDAASEVLLCVVDTGAKMLYANYLNDKVPQYTAARVADAVIELTTVIDLQWRCQCSFHDGGYGDIEGRKQEIDLWTPHITPVKPMSAANHVEQSEIARDVSQRLDETVSVASTDGSSPRRKSSTSAGSHSPIKKRMLKEAVVYKLPEPESPPDVRIAEEARRRSLLRLLEAAPAEEEADTAKLAPERHRSLVAKKKSKRPTTQCTVPPERMVDLDDDAVRIEFRVSDVGAHHASSRQRPASSSHQPAFVEQSSFKDNTSLVRVPADYAGANGRIPSTAISSIESLVLVPGVRIASPLRGEDLTRPASPAAEMPVLLPRKCTPSAKDTERRTVVLENKRGQVFPTGCWGLYHQSKITDRQTQRIPVTRKQPQRGHPQYIVQIVSPPKAAKPSPTHRYVAPGAELV</sequence>
<name>A0A1V9Z671_ACHHY</name>
<feature type="compositionally biased region" description="Pro residues" evidence="1">
    <location>
        <begin position="13"/>
        <end position="24"/>
    </location>
</feature>
<feature type="compositionally biased region" description="Basic and acidic residues" evidence="1">
    <location>
        <begin position="1"/>
        <end position="10"/>
    </location>
</feature>
<organism evidence="2 3">
    <name type="scientific">Achlya hypogyna</name>
    <name type="common">Oomycete</name>
    <name type="synonym">Protoachlya hypogyna</name>
    <dbReference type="NCBI Taxonomy" id="1202772"/>
    <lineage>
        <taxon>Eukaryota</taxon>
        <taxon>Sar</taxon>
        <taxon>Stramenopiles</taxon>
        <taxon>Oomycota</taxon>
        <taxon>Saprolegniomycetes</taxon>
        <taxon>Saprolegniales</taxon>
        <taxon>Achlyaceae</taxon>
        <taxon>Achlya</taxon>
    </lineage>
</organism>
<evidence type="ECO:0000313" key="2">
    <source>
        <dbReference type="EMBL" id="OQR93432.1"/>
    </source>
</evidence>
<feature type="region of interest" description="Disordered" evidence="1">
    <location>
        <begin position="416"/>
        <end position="435"/>
    </location>
</feature>
<evidence type="ECO:0000313" key="3">
    <source>
        <dbReference type="Proteomes" id="UP000243579"/>
    </source>
</evidence>
<accession>A0A1V9Z671</accession>
<dbReference type="EMBL" id="JNBR01000410">
    <property type="protein sequence ID" value="OQR93432.1"/>
    <property type="molecule type" value="Genomic_DNA"/>
</dbReference>
<proteinExistence type="predicted"/>
<dbReference type="OrthoDB" id="77954at2759"/>
<feature type="compositionally biased region" description="Polar residues" evidence="1">
    <location>
        <begin position="267"/>
        <end position="284"/>
    </location>
</feature>
<feature type="region of interest" description="Disordered" evidence="1">
    <location>
        <begin position="261"/>
        <end position="284"/>
    </location>
</feature>
<evidence type="ECO:0000256" key="1">
    <source>
        <dbReference type="SAM" id="MobiDB-lite"/>
    </source>
</evidence>